<keyword evidence="8" id="KW-0812">Transmembrane</keyword>
<dbReference type="InterPro" id="IPR051343">
    <property type="entry name" value="G-type_lectin_kinases/EP1-like"/>
</dbReference>
<dbReference type="AlphaFoldDB" id="A0A7J7P128"/>
<name>A0A7J7P128_9MAGN</name>
<evidence type="ECO:0000256" key="5">
    <source>
        <dbReference type="ARBA" id="ARBA00022840"/>
    </source>
</evidence>
<dbReference type="InterPro" id="IPR017441">
    <property type="entry name" value="Protein_kinase_ATP_BS"/>
</dbReference>
<evidence type="ECO:0000256" key="4">
    <source>
        <dbReference type="ARBA" id="ARBA00022777"/>
    </source>
</evidence>
<evidence type="ECO:0000256" key="1">
    <source>
        <dbReference type="ARBA" id="ARBA00022679"/>
    </source>
</evidence>
<dbReference type="Proteomes" id="UP000541444">
    <property type="component" value="Unassembled WGS sequence"/>
</dbReference>
<keyword evidence="2" id="KW-0732">Signal</keyword>
<keyword evidence="7" id="KW-0723">Serine/threonine-protein kinase</keyword>
<evidence type="ECO:0000259" key="9">
    <source>
        <dbReference type="PROSITE" id="PS50011"/>
    </source>
</evidence>
<dbReference type="Gene3D" id="3.30.200.20">
    <property type="entry name" value="Phosphorylase Kinase, domain 1"/>
    <property type="match status" value="1"/>
</dbReference>
<accession>A0A7J7P128</accession>
<comment type="similarity">
    <text evidence="7">Belongs to the protein kinase superfamily.</text>
</comment>
<evidence type="ECO:0000256" key="3">
    <source>
        <dbReference type="ARBA" id="ARBA00022741"/>
    </source>
</evidence>
<feature type="transmembrane region" description="Helical" evidence="8">
    <location>
        <begin position="27"/>
        <end position="48"/>
    </location>
</feature>
<evidence type="ECO:0000313" key="11">
    <source>
        <dbReference type="Proteomes" id="UP000541444"/>
    </source>
</evidence>
<keyword evidence="8" id="KW-1133">Transmembrane helix</keyword>
<comment type="caution">
    <text evidence="10">The sequence shown here is derived from an EMBL/GenBank/DDBJ whole genome shotgun (WGS) entry which is preliminary data.</text>
</comment>
<dbReference type="GO" id="GO:0005524">
    <property type="term" value="F:ATP binding"/>
    <property type="evidence" value="ECO:0007669"/>
    <property type="project" value="UniProtKB-UniRule"/>
</dbReference>
<dbReference type="SMART" id="SM00220">
    <property type="entry name" value="S_TKc"/>
    <property type="match status" value="1"/>
</dbReference>
<keyword evidence="5 6" id="KW-0067">ATP-binding</keyword>
<evidence type="ECO:0000256" key="8">
    <source>
        <dbReference type="SAM" id="Phobius"/>
    </source>
</evidence>
<keyword evidence="1" id="KW-0808">Transferase</keyword>
<gene>
    <name evidence="10" type="ORF">GIB67_020214</name>
</gene>
<dbReference type="Pfam" id="PF00069">
    <property type="entry name" value="Pkinase"/>
    <property type="match status" value="1"/>
</dbReference>
<evidence type="ECO:0000256" key="7">
    <source>
        <dbReference type="RuleBase" id="RU000304"/>
    </source>
</evidence>
<dbReference type="PROSITE" id="PS50011">
    <property type="entry name" value="PROTEIN_KINASE_DOM"/>
    <property type="match status" value="1"/>
</dbReference>
<dbReference type="InterPro" id="IPR000719">
    <property type="entry name" value="Prot_kinase_dom"/>
</dbReference>
<dbReference type="EMBL" id="JACGCM010000357">
    <property type="protein sequence ID" value="KAF6173131.1"/>
    <property type="molecule type" value="Genomic_DNA"/>
</dbReference>
<evidence type="ECO:0000256" key="2">
    <source>
        <dbReference type="ARBA" id="ARBA00022729"/>
    </source>
</evidence>
<keyword evidence="3 6" id="KW-0547">Nucleotide-binding</keyword>
<dbReference type="PANTHER" id="PTHR47976:SF115">
    <property type="entry name" value="RECEPTOR-LIKE SERINE_THREONINE-PROTEIN KINASE"/>
    <property type="match status" value="1"/>
</dbReference>
<proteinExistence type="inferred from homology"/>
<dbReference type="PANTHER" id="PTHR47976">
    <property type="entry name" value="G-TYPE LECTIN S-RECEPTOR-LIKE SERINE/THREONINE-PROTEIN KINASE SD2-5"/>
    <property type="match status" value="1"/>
</dbReference>
<feature type="domain" description="Protein kinase" evidence="9">
    <location>
        <begin position="86"/>
        <end position="403"/>
    </location>
</feature>
<sequence length="423" mass="48833">MEAHYARSIIRSRHGAGFFYVGFSKSILFIFIHVFVFSVIIFIIICVFQEDDVGATKQHVKTQIEYKRISRLPIEFQYKDLEKATNNFRYKLGSGGSGAVYKGKLDDGTSVAVKRVVRPEYGEGEFTAEITAIAGVDHINLVRLRGYSTHMEKGGMQSFFIVYDFYPIGSLEKWIFPKNDSPTSPFLSWKSRYEVAVDVGKALIYLHRQCCQPILHLDLKPENILLEPICHDIKRKLIHQAIRIDDVIVEDLRGILSDFGLSQLMNEEYIRFYPEITRGSPGYMAPEWFSRNGISEKCDYFSYGKVLLDLFFGQSYVSFDINGNRYDNSCRNSQPEWSDSYKFMQHKLKMKEIRDLIDKRLTQVEFDMREATTLFNAALWCLKENPNDRPGDMQRVVNMLEHLKECCNQPPADLSLPMSSVTA</sequence>
<protein>
    <recommendedName>
        <fullName evidence="9">Protein kinase domain-containing protein</fullName>
    </recommendedName>
</protein>
<reference evidence="10 11" key="1">
    <citation type="journal article" date="2020" name="IScience">
        <title>Genome Sequencing of the Endangered Kingdonia uniflora (Circaeasteraceae, Ranunculales) Reveals Potential Mechanisms of Evolutionary Specialization.</title>
        <authorList>
            <person name="Sun Y."/>
            <person name="Deng T."/>
            <person name="Zhang A."/>
            <person name="Moore M.J."/>
            <person name="Landis J.B."/>
            <person name="Lin N."/>
            <person name="Zhang H."/>
            <person name="Zhang X."/>
            <person name="Huang J."/>
            <person name="Zhang X."/>
            <person name="Sun H."/>
            <person name="Wang H."/>
        </authorList>
    </citation>
    <scope>NUCLEOTIDE SEQUENCE [LARGE SCALE GENOMIC DNA]</scope>
    <source>
        <strain evidence="10">TB1705</strain>
        <tissue evidence="10">Leaf</tissue>
    </source>
</reference>
<dbReference type="PROSITE" id="PS00108">
    <property type="entry name" value="PROTEIN_KINASE_ST"/>
    <property type="match status" value="1"/>
</dbReference>
<organism evidence="10 11">
    <name type="scientific">Kingdonia uniflora</name>
    <dbReference type="NCBI Taxonomy" id="39325"/>
    <lineage>
        <taxon>Eukaryota</taxon>
        <taxon>Viridiplantae</taxon>
        <taxon>Streptophyta</taxon>
        <taxon>Embryophyta</taxon>
        <taxon>Tracheophyta</taxon>
        <taxon>Spermatophyta</taxon>
        <taxon>Magnoliopsida</taxon>
        <taxon>Ranunculales</taxon>
        <taxon>Circaeasteraceae</taxon>
        <taxon>Kingdonia</taxon>
    </lineage>
</organism>
<keyword evidence="8" id="KW-0472">Membrane</keyword>
<evidence type="ECO:0000313" key="10">
    <source>
        <dbReference type="EMBL" id="KAF6173131.1"/>
    </source>
</evidence>
<dbReference type="SUPFAM" id="SSF56112">
    <property type="entry name" value="Protein kinase-like (PK-like)"/>
    <property type="match status" value="1"/>
</dbReference>
<dbReference type="InterPro" id="IPR011009">
    <property type="entry name" value="Kinase-like_dom_sf"/>
</dbReference>
<dbReference type="OrthoDB" id="63989at2759"/>
<keyword evidence="11" id="KW-1185">Reference proteome</keyword>
<feature type="binding site" evidence="6">
    <location>
        <position position="114"/>
    </location>
    <ligand>
        <name>ATP</name>
        <dbReference type="ChEBI" id="CHEBI:30616"/>
    </ligand>
</feature>
<evidence type="ECO:0000256" key="6">
    <source>
        <dbReference type="PROSITE-ProRule" id="PRU10141"/>
    </source>
</evidence>
<dbReference type="InterPro" id="IPR008271">
    <property type="entry name" value="Ser/Thr_kinase_AS"/>
</dbReference>
<dbReference type="PROSITE" id="PS00107">
    <property type="entry name" value="PROTEIN_KINASE_ATP"/>
    <property type="match status" value="1"/>
</dbReference>
<keyword evidence="4" id="KW-0418">Kinase</keyword>
<dbReference type="GO" id="GO:0004674">
    <property type="term" value="F:protein serine/threonine kinase activity"/>
    <property type="evidence" value="ECO:0007669"/>
    <property type="project" value="UniProtKB-KW"/>
</dbReference>
<dbReference type="Gene3D" id="1.10.510.10">
    <property type="entry name" value="Transferase(Phosphotransferase) domain 1"/>
    <property type="match status" value="1"/>
</dbReference>